<dbReference type="OrthoDB" id="438553at2759"/>
<organism evidence="10 11">
    <name type="scientific">Naja naja</name>
    <name type="common">Indian cobra</name>
    <dbReference type="NCBI Taxonomy" id="35670"/>
    <lineage>
        <taxon>Eukaryota</taxon>
        <taxon>Metazoa</taxon>
        <taxon>Chordata</taxon>
        <taxon>Craniata</taxon>
        <taxon>Vertebrata</taxon>
        <taxon>Euteleostomi</taxon>
        <taxon>Lepidosauria</taxon>
        <taxon>Squamata</taxon>
        <taxon>Bifurcata</taxon>
        <taxon>Unidentata</taxon>
        <taxon>Episquamata</taxon>
        <taxon>Toxicofera</taxon>
        <taxon>Serpentes</taxon>
        <taxon>Colubroidea</taxon>
        <taxon>Elapidae</taxon>
        <taxon>Elapinae</taxon>
        <taxon>Naja</taxon>
    </lineage>
</organism>
<proteinExistence type="inferred from homology"/>
<evidence type="ECO:0000256" key="2">
    <source>
        <dbReference type="ARBA" id="ARBA00005891"/>
    </source>
</evidence>
<dbReference type="FunFam" id="3.40.50.12710:FF:000001">
    <property type="entry name" value="Protein arginine methyltransferase NDUFAF7"/>
    <property type="match status" value="1"/>
</dbReference>
<sequence length="528" mass="59310">MKRLWRLKTYRGAGRPRACLRICVGQPWSRLKIELVILRRSAFIELPGLARDRKTENGEKAEAMRLVLSGCAVLQTARLGVRCGRSVGFPRSKNSAGGWPVRLTRQNARVCAPLSRSFSTVLRCQHFSSENKAAGKSLMTPMLKHLIMKIKSTGPITVAEYMREVLTNPLKGYYMHQDMFGEQGDFVTSPEISQIFGELIGIWFVSEWMATGKSPKFQLVELGPGRGSLIDDILRVFTQLSSILANCEISIHLVEVSPKLSEMQASLLTKEKVELPESSSAYMHGISKTGIPIFWYRNLNEVPEGNSFYLAHEFLDALPIHKFQKTENGWRELLLDIDPEASDKLRFVLAPSATPASKSFIHDQESRDHVEVCPDAGVIIQTLASHVENNGGAALIIDYGHDGTKTDTFRGFRGHKLHDVLLSPGSADLTADVDFSYLQRMVQKRVATLGPLKQKEFLKNMGIDVRLQVLLQNADDAVTRSHLLQGYQMLMDKMGERFYFFALLPHYRLKPDHSLPSPVAGFGELLWR</sequence>
<dbReference type="InterPro" id="IPR038375">
    <property type="entry name" value="NDUFAF7_sf"/>
</dbReference>
<dbReference type="PANTHER" id="PTHR12049:SF7">
    <property type="entry name" value="PROTEIN ARGININE METHYLTRANSFERASE NDUFAF7, MITOCHONDRIAL"/>
    <property type="match status" value="1"/>
</dbReference>
<evidence type="ECO:0000256" key="4">
    <source>
        <dbReference type="ARBA" id="ARBA00022679"/>
    </source>
</evidence>
<reference evidence="10" key="2">
    <citation type="submission" date="2025-09" db="UniProtKB">
        <authorList>
            <consortium name="Ensembl"/>
        </authorList>
    </citation>
    <scope>IDENTIFICATION</scope>
</reference>
<protein>
    <recommendedName>
        <fullName evidence="9">Protein arginine methyltransferase NDUFAF7</fullName>
        <ecNumber evidence="9">2.1.1.320</ecNumber>
    </recommendedName>
</protein>
<dbReference type="AlphaFoldDB" id="A0A8C6V4T1"/>
<dbReference type="InterPro" id="IPR003788">
    <property type="entry name" value="NDUFAF7"/>
</dbReference>
<comment type="catalytic activity">
    <reaction evidence="7 9">
        <text>L-arginyl-[protein] + 2 S-adenosyl-L-methionine = N(omega),N(omega)'-dimethyl-L-arginyl-[protein] + 2 S-adenosyl-L-homocysteine + 2 H(+)</text>
        <dbReference type="Rhea" id="RHEA:48108"/>
        <dbReference type="Rhea" id="RHEA-COMP:10532"/>
        <dbReference type="Rhea" id="RHEA-COMP:11992"/>
        <dbReference type="ChEBI" id="CHEBI:15378"/>
        <dbReference type="ChEBI" id="CHEBI:29965"/>
        <dbReference type="ChEBI" id="CHEBI:57856"/>
        <dbReference type="ChEBI" id="CHEBI:59789"/>
        <dbReference type="ChEBI" id="CHEBI:88221"/>
        <dbReference type="EC" id="2.1.1.320"/>
    </reaction>
</comment>
<name>A0A8C6V4T1_NAJNA</name>
<keyword evidence="5" id="KW-0809">Transit peptide</keyword>
<comment type="subcellular location">
    <subcellularLocation>
        <location evidence="1 9">Mitochondrion</location>
    </subcellularLocation>
</comment>
<dbReference type="EC" id="2.1.1.320" evidence="9"/>
<comment type="function">
    <text evidence="8">Arginine methyltransferase involved in the assembly or stability of mitochondrial NADH:ubiquinone oxidoreductase complex (complex I). Acts by mediating symmetric dimethylation of 'Arg-118' of NDUFS2 after it assembles into the complex I, stabilizing the early intermediate complex.</text>
</comment>
<evidence type="ECO:0000256" key="7">
    <source>
        <dbReference type="ARBA" id="ARBA00048612"/>
    </source>
</evidence>
<reference evidence="10" key="1">
    <citation type="submission" date="2025-08" db="UniProtKB">
        <authorList>
            <consortium name="Ensembl"/>
        </authorList>
    </citation>
    <scope>IDENTIFICATION</scope>
</reference>
<gene>
    <name evidence="10" type="primary">NDUFAF7</name>
</gene>
<dbReference type="GO" id="GO:0032259">
    <property type="term" value="P:methylation"/>
    <property type="evidence" value="ECO:0007669"/>
    <property type="project" value="UniProtKB-KW"/>
</dbReference>
<evidence type="ECO:0000256" key="9">
    <source>
        <dbReference type="RuleBase" id="RU364114"/>
    </source>
</evidence>
<evidence type="ECO:0000256" key="6">
    <source>
        <dbReference type="ARBA" id="ARBA00023128"/>
    </source>
</evidence>
<evidence type="ECO:0000313" key="11">
    <source>
        <dbReference type="Proteomes" id="UP000694559"/>
    </source>
</evidence>
<keyword evidence="3 9" id="KW-0489">Methyltransferase</keyword>
<dbReference type="GeneTree" id="ENSGT00390000001588"/>
<keyword evidence="11" id="KW-1185">Reference proteome</keyword>
<dbReference type="Proteomes" id="UP000694559">
    <property type="component" value="Unplaced"/>
</dbReference>
<dbReference type="GO" id="GO:0005739">
    <property type="term" value="C:mitochondrion"/>
    <property type="evidence" value="ECO:0007669"/>
    <property type="project" value="UniProtKB-SubCell"/>
</dbReference>
<dbReference type="Pfam" id="PF02636">
    <property type="entry name" value="Methyltransf_28"/>
    <property type="match status" value="1"/>
</dbReference>
<comment type="similarity">
    <text evidence="2 9">Belongs to the NDUFAF7 family.</text>
</comment>
<dbReference type="Ensembl" id="ENSNNAT00000000614.1">
    <property type="protein sequence ID" value="ENSNNAP00000000575.1"/>
    <property type="gene ID" value="ENSNNAG00000000411.1"/>
</dbReference>
<dbReference type="SUPFAM" id="SSF53335">
    <property type="entry name" value="S-adenosyl-L-methionine-dependent methyltransferases"/>
    <property type="match status" value="1"/>
</dbReference>
<dbReference type="GO" id="GO:0019899">
    <property type="term" value="F:enzyme binding"/>
    <property type="evidence" value="ECO:0007669"/>
    <property type="project" value="Ensembl"/>
</dbReference>
<dbReference type="GO" id="GO:0035243">
    <property type="term" value="F:protein-arginine omega-N symmetric methyltransferase activity"/>
    <property type="evidence" value="ECO:0007669"/>
    <property type="project" value="UniProtKB-EC"/>
</dbReference>
<keyword evidence="4 9" id="KW-0808">Transferase</keyword>
<accession>A0A8C6V4T1</accession>
<keyword evidence="6 9" id="KW-0496">Mitochondrion</keyword>
<evidence type="ECO:0000313" key="10">
    <source>
        <dbReference type="Ensembl" id="ENSNNAP00000000575.1"/>
    </source>
</evidence>
<dbReference type="Gene3D" id="3.40.50.12710">
    <property type="match status" value="1"/>
</dbReference>
<dbReference type="InterPro" id="IPR029063">
    <property type="entry name" value="SAM-dependent_MTases_sf"/>
</dbReference>
<evidence type="ECO:0000256" key="3">
    <source>
        <dbReference type="ARBA" id="ARBA00022603"/>
    </source>
</evidence>
<evidence type="ECO:0000256" key="1">
    <source>
        <dbReference type="ARBA" id="ARBA00004173"/>
    </source>
</evidence>
<dbReference type="PANTHER" id="PTHR12049">
    <property type="entry name" value="PROTEIN ARGININE METHYLTRANSFERASE NDUFAF7, MITOCHONDRIAL"/>
    <property type="match status" value="1"/>
</dbReference>
<dbReference type="GO" id="GO:0032981">
    <property type="term" value="P:mitochondrial respiratory chain complex I assembly"/>
    <property type="evidence" value="ECO:0007669"/>
    <property type="project" value="Ensembl"/>
</dbReference>
<evidence type="ECO:0000256" key="5">
    <source>
        <dbReference type="ARBA" id="ARBA00022946"/>
    </source>
</evidence>
<dbReference type="OMA" id="YYHPQRN"/>
<evidence type="ECO:0000256" key="8">
    <source>
        <dbReference type="ARBA" id="ARBA00054758"/>
    </source>
</evidence>